<evidence type="ECO:0000256" key="1">
    <source>
        <dbReference type="ARBA" id="ARBA00006180"/>
    </source>
</evidence>
<dbReference type="PANTHER" id="PTHR12634">
    <property type="entry name" value="SIT4 YEAST -ASSOCIATING PROTEIN-RELATED"/>
    <property type="match status" value="1"/>
</dbReference>
<dbReference type="InParanoid" id="A0A0P0V4K7"/>
<dbReference type="PaxDb" id="39947-A0A0P0V4K7"/>
<dbReference type="EMBL" id="AP014957">
    <property type="protein sequence ID" value="BAS72902.1"/>
    <property type="molecule type" value="Genomic_DNA"/>
</dbReference>
<comment type="similarity">
    <text evidence="1">Belongs to the SAPS family.</text>
</comment>
<dbReference type="PANTHER" id="PTHR12634:SF37">
    <property type="entry name" value="SIT4 PHOSPHATASE-ASSOCIATED FAMILY PROTEIN"/>
    <property type="match status" value="1"/>
</dbReference>
<dbReference type="OMA" id="VICSLRL"/>
<dbReference type="AlphaFoldDB" id="A0A0P0V4K7"/>
<dbReference type="InterPro" id="IPR007587">
    <property type="entry name" value="SAPS"/>
</dbReference>
<reference evidence="3" key="1">
    <citation type="journal article" date="2005" name="Nature">
        <title>The map-based sequence of the rice genome.</title>
        <authorList>
            <consortium name="International rice genome sequencing project (IRGSP)"/>
            <person name="Matsumoto T."/>
            <person name="Wu J."/>
            <person name="Kanamori H."/>
            <person name="Katayose Y."/>
            <person name="Fujisawa M."/>
            <person name="Namiki N."/>
            <person name="Mizuno H."/>
            <person name="Yamamoto K."/>
            <person name="Antonio B.A."/>
            <person name="Baba T."/>
            <person name="Sakata K."/>
            <person name="Nagamura Y."/>
            <person name="Aoki H."/>
            <person name="Arikawa K."/>
            <person name="Arita K."/>
            <person name="Bito T."/>
            <person name="Chiden Y."/>
            <person name="Fujitsuka N."/>
            <person name="Fukunaka R."/>
            <person name="Hamada M."/>
            <person name="Harada C."/>
            <person name="Hayashi A."/>
            <person name="Hijishita S."/>
            <person name="Honda M."/>
            <person name="Hosokawa S."/>
            <person name="Ichikawa Y."/>
            <person name="Idonuma A."/>
            <person name="Iijima M."/>
            <person name="Ikeda M."/>
            <person name="Ikeno M."/>
            <person name="Ito K."/>
            <person name="Ito S."/>
            <person name="Ito T."/>
            <person name="Ito Y."/>
            <person name="Ito Y."/>
            <person name="Iwabuchi A."/>
            <person name="Kamiya K."/>
            <person name="Karasawa W."/>
            <person name="Kurita K."/>
            <person name="Katagiri S."/>
            <person name="Kikuta A."/>
            <person name="Kobayashi H."/>
            <person name="Kobayashi N."/>
            <person name="Machita K."/>
            <person name="Maehara T."/>
            <person name="Masukawa M."/>
            <person name="Mizubayashi T."/>
            <person name="Mukai Y."/>
            <person name="Nagasaki H."/>
            <person name="Nagata Y."/>
            <person name="Naito S."/>
            <person name="Nakashima M."/>
            <person name="Nakama Y."/>
            <person name="Nakamichi Y."/>
            <person name="Nakamura M."/>
            <person name="Meguro A."/>
            <person name="Negishi M."/>
            <person name="Ohta I."/>
            <person name="Ohta T."/>
            <person name="Okamoto M."/>
            <person name="Ono N."/>
            <person name="Saji S."/>
            <person name="Sakaguchi M."/>
            <person name="Sakai K."/>
            <person name="Shibata M."/>
            <person name="Shimokawa T."/>
            <person name="Song J."/>
            <person name="Takazaki Y."/>
            <person name="Terasawa K."/>
            <person name="Tsugane M."/>
            <person name="Tsuji K."/>
            <person name="Ueda S."/>
            <person name="Waki K."/>
            <person name="Yamagata H."/>
            <person name="Yamamoto M."/>
            <person name="Yamamoto S."/>
            <person name="Yamane H."/>
            <person name="Yoshiki S."/>
            <person name="Yoshihara R."/>
            <person name="Yukawa K."/>
            <person name="Zhong H."/>
            <person name="Yano M."/>
            <person name="Yuan Q."/>
            <person name="Ouyang S."/>
            <person name="Liu J."/>
            <person name="Jones K.M."/>
            <person name="Gansberger K."/>
            <person name="Moffat K."/>
            <person name="Hill J."/>
            <person name="Bera J."/>
            <person name="Fadrosh D."/>
            <person name="Jin S."/>
            <person name="Johri S."/>
            <person name="Kim M."/>
            <person name="Overton L."/>
            <person name="Reardon M."/>
            <person name="Tsitrin T."/>
            <person name="Vuong H."/>
            <person name="Weaver B."/>
            <person name="Ciecko A."/>
            <person name="Tallon L."/>
            <person name="Jackson J."/>
            <person name="Pai G."/>
            <person name="Aken S.V."/>
            <person name="Utterback T."/>
            <person name="Reidmuller S."/>
            <person name="Feldblyum T."/>
            <person name="Hsiao J."/>
            <person name="Zismann V."/>
            <person name="Iobst S."/>
            <person name="de Vazeille A.R."/>
            <person name="Buell C.R."/>
            <person name="Ying K."/>
            <person name="Li Y."/>
            <person name="Lu T."/>
            <person name="Huang Y."/>
            <person name="Zhao Q."/>
            <person name="Feng Q."/>
            <person name="Zhang L."/>
            <person name="Zhu J."/>
            <person name="Weng Q."/>
            <person name="Mu J."/>
            <person name="Lu Y."/>
            <person name="Fan D."/>
            <person name="Liu Y."/>
            <person name="Guan J."/>
            <person name="Zhang Y."/>
            <person name="Yu S."/>
            <person name="Liu X."/>
            <person name="Zhang Y."/>
            <person name="Hong G."/>
            <person name="Han B."/>
            <person name="Choisne N."/>
            <person name="Demange N."/>
            <person name="Orjeda G."/>
            <person name="Samain S."/>
            <person name="Cattolico L."/>
            <person name="Pelletier E."/>
            <person name="Couloux A."/>
            <person name="Segurens B."/>
            <person name="Wincker P."/>
            <person name="D'Hont A."/>
            <person name="Scarpelli C."/>
            <person name="Weissenbach J."/>
            <person name="Salanoubat M."/>
            <person name="Quetier F."/>
            <person name="Yu Y."/>
            <person name="Kim H.R."/>
            <person name="Rambo T."/>
            <person name="Currie J."/>
            <person name="Collura K."/>
            <person name="Luo M."/>
            <person name="Yang T."/>
            <person name="Ammiraju J.S.S."/>
            <person name="Engler F."/>
            <person name="Soderlund C."/>
            <person name="Wing R.A."/>
            <person name="Palmer L.E."/>
            <person name="de la Bastide M."/>
            <person name="Spiegel L."/>
            <person name="Nascimento L."/>
            <person name="Zutavern T."/>
            <person name="O'Shaughnessy A."/>
            <person name="Dike S."/>
            <person name="Dedhia N."/>
            <person name="Preston R."/>
            <person name="Balija V."/>
            <person name="McCombie W.R."/>
            <person name="Chow T."/>
            <person name="Chen H."/>
            <person name="Chung M."/>
            <person name="Chen C."/>
            <person name="Shaw J."/>
            <person name="Wu H."/>
            <person name="Hsiao K."/>
            <person name="Chao Y."/>
            <person name="Chu M."/>
            <person name="Cheng C."/>
            <person name="Hour A."/>
            <person name="Lee P."/>
            <person name="Lin S."/>
            <person name="Lin Y."/>
            <person name="Liou J."/>
            <person name="Liu S."/>
            <person name="Hsing Y."/>
            <person name="Raghuvanshi S."/>
            <person name="Mohanty A."/>
            <person name="Bharti A.K."/>
            <person name="Gaur A."/>
            <person name="Gupta V."/>
            <person name="Kumar D."/>
            <person name="Ravi V."/>
            <person name="Vij S."/>
            <person name="Kapur A."/>
            <person name="Khurana P."/>
            <person name="Khurana P."/>
            <person name="Khurana J.P."/>
            <person name="Tyagi A.K."/>
            <person name="Gaikwad K."/>
            <person name="Singh A."/>
            <person name="Dalal V."/>
            <person name="Srivastava S."/>
            <person name="Dixit A."/>
            <person name="Pal A.K."/>
            <person name="Ghazi I.A."/>
            <person name="Yadav M."/>
            <person name="Pandit A."/>
            <person name="Bhargava A."/>
            <person name="Sureshbabu K."/>
            <person name="Batra K."/>
            <person name="Sharma T.R."/>
            <person name="Mohapatra T."/>
            <person name="Singh N.K."/>
            <person name="Messing J."/>
            <person name="Nelson A.B."/>
            <person name="Fuks G."/>
            <person name="Kavchok S."/>
            <person name="Keizer G."/>
            <person name="Linton E."/>
            <person name="Llaca V."/>
            <person name="Song R."/>
            <person name="Tanyolac B."/>
            <person name="Young S."/>
            <person name="Ho-Il K."/>
            <person name="Hahn J.H."/>
            <person name="Sangsakoo G."/>
            <person name="Vanavichit A."/>
            <person name="de Mattos Luiz.A.T."/>
            <person name="Zimmer P.D."/>
            <person name="Malone G."/>
            <person name="Dellagostin O."/>
            <person name="de Oliveira A.C."/>
            <person name="Bevan M."/>
            <person name="Bancroft I."/>
            <person name="Minx P."/>
            <person name="Cordum H."/>
            <person name="Wilson R."/>
            <person name="Cheng Z."/>
            <person name="Jin W."/>
            <person name="Jiang J."/>
            <person name="Leong S.A."/>
            <person name="Iwama H."/>
            <person name="Gojobori T."/>
            <person name="Itoh T."/>
            <person name="Niimura Y."/>
            <person name="Fujii Y."/>
            <person name="Habara T."/>
            <person name="Sakai H."/>
            <person name="Sato Y."/>
            <person name="Wilson G."/>
            <person name="Kumar K."/>
            <person name="McCouch S."/>
            <person name="Juretic N."/>
            <person name="Hoen D."/>
            <person name="Wright S."/>
            <person name="Bruskiewich R."/>
            <person name="Bureau T."/>
            <person name="Miyao A."/>
            <person name="Hirochika H."/>
            <person name="Nishikawa T."/>
            <person name="Kadowaki K."/>
            <person name="Sugiura M."/>
            <person name="Burr B."/>
            <person name="Sasaki T."/>
        </authorList>
    </citation>
    <scope>NUCLEOTIDE SEQUENCE [LARGE SCALE GENOMIC DNA]</scope>
    <source>
        <strain evidence="3">cv. Nipponbare</strain>
    </source>
</reference>
<dbReference type="Proteomes" id="UP000059680">
    <property type="component" value="Chromosome 1"/>
</dbReference>
<sequence length="94" mass="10810">MRWRIRIIGLVGMRPTSLHDCGRDSDDDDFRDMDYDVVALTNNLSQALRYGIYSNDDMEENQGTLEHDDEDVYFDDESAEVVICSLRLGDDQDG</sequence>
<reference evidence="2 3" key="3">
    <citation type="journal article" date="2013" name="Rice">
        <title>Improvement of the Oryza sativa Nipponbare reference genome using next generation sequence and optical map data.</title>
        <authorList>
            <person name="Kawahara Y."/>
            <person name="de la Bastide M."/>
            <person name="Hamilton J.P."/>
            <person name="Kanamori H."/>
            <person name="McCombie W.R."/>
            <person name="Ouyang S."/>
            <person name="Schwartz D.C."/>
            <person name="Tanaka T."/>
            <person name="Wu J."/>
            <person name="Zhou S."/>
            <person name="Childs K.L."/>
            <person name="Davidson R.M."/>
            <person name="Lin H."/>
            <person name="Quesada-Ocampo L."/>
            <person name="Vaillancourt B."/>
            <person name="Sakai H."/>
            <person name="Lee S.S."/>
            <person name="Kim J."/>
            <person name="Numa H."/>
            <person name="Itoh T."/>
            <person name="Buell C.R."/>
            <person name="Matsumoto T."/>
        </authorList>
    </citation>
    <scope>NUCLEOTIDE SEQUENCE [LARGE SCALE GENOMIC DNA]</scope>
    <source>
        <strain evidence="3">cv. Nipponbare</strain>
    </source>
</reference>
<gene>
    <name evidence="2" type="ordered locus">Os01g0586000</name>
    <name evidence="2" type="ORF">OSNPB_010586000</name>
</gene>
<dbReference type="Gramene" id="Os01t0586000-00">
    <property type="protein sequence ID" value="Os01t0586000-00"/>
    <property type="gene ID" value="Os01g0586000"/>
</dbReference>
<organism evidence="2 3">
    <name type="scientific">Oryza sativa subsp. japonica</name>
    <name type="common">Rice</name>
    <dbReference type="NCBI Taxonomy" id="39947"/>
    <lineage>
        <taxon>Eukaryota</taxon>
        <taxon>Viridiplantae</taxon>
        <taxon>Streptophyta</taxon>
        <taxon>Embryophyta</taxon>
        <taxon>Tracheophyta</taxon>
        <taxon>Spermatophyta</taxon>
        <taxon>Magnoliopsida</taxon>
        <taxon>Liliopsida</taxon>
        <taxon>Poales</taxon>
        <taxon>Poaceae</taxon>
        <taxon>BOP clade</taxon>
        <taxon>Oryzoideae</taxon>
        <taxon>Oryzeae</taxon>
        <taxon>Oryzinae</taxon>
        <taxon>Oryza</taxon>
        <taxon>Oryza sativa</taxon>
    </lineage>
</organism>
<name>A0A0P0V4K7_ORYSJ</name>
<evidence type="ECO:0000313" key="2">
    <source>
        <dbReference type="EMBL" id="BAS72902.1"/>
    </source>
</evidence>
<dbReference type="STRING" id="39947.A0A0P0V4K7"/>
<accession>A0A0P0V4K7</accession>
<proteinExistence type="inferred from homology"/>
<dbReference type="eggNOG" id="KOG2073">
    <property type="taxonomic scope" value="Eukaryota"/>
</dbReference>
<dbReference type="GO" id="GO:0019903">
    <property type="term" value="F:protein phosphatase binding"/>
    <property type="evidence" value="ECO:0007669"/>
    <property type="project" value="InterPro"/>
</dbReference>
<keyword evidence="3" id="KW-1185">Reference proteome</keyword>
<protein>
    <submittedName>
        <fullName evidence="2">Os01g0586000 protein</fullName>
    </submittedName>
</protein>
<reference evidence="2 3" key="2">
    <citation type="journal article" date="2013" name="Plant Cell Physiol.">
        <title>Rice Annotation Project Database (RAP-DB): an integrative and interactive database for rice genomics.</title>
        <authorList>
            <person name="Sakai H."/>
            <person name="Lee S.S."/>
            <person name="Tanaka T."/>
            <person name="Numa H."/>
            <person name="Kim J."/>
            <person name="Kawahara Y."/>
            <person name="Wakimoto H."/>
            <person name="Yang C.C."/>
            <person name="Iwamoto M."/>
            <person name="Abe T."/>
            <person name="Yamada Y."/>
            <person name="Muto A."/>
            <person name="Inokuchi H."/>
            <person name="Ikemura T."/>
            <person name="Matsumoto T."/>
            <person name="Sasaki T."/>
            <person name="Itoh T."/>
        </authorList>
    </citation>
    <scope>NUCLEOTIDE SEQUENCE [LARGE SCALE GENOMIC DNA]</scope>
    <source>
        <strain evidence="3">cv. Nipponbare</strain>
    </source>
</reference>
<evidence type="ECO:0000313" key="3">
    <source>
        <dbReference type="Proteomes" id="UP000059680"/>
    </source>
</evidence>